<evidence type="ECO:0000256" key="1">
    <source>
        <dbReference type="SAM" id="MobiDB-lite"/>
    </source>
</evidence>
<comment type="caution">
    <text evidence="2">The sequence shown here is derived from an EMBL/GenBank/DDBJ whole genome shotgun (WGS) entry which is preliminary data.</text>
</comment>
<reference evidence="2" key="1">
    <citation type="submission" date="2020-05" db="EMBL/GenBank/DDBJ databases">
        <title>Mycena genomes resolve the evolution of fungal bioluminescence.</title>
        <authorList>
            <person name="Tsai I.J."/>
        </authorList>
    </citation>
    <scope>NUCLEOTIDE SEQUENCE</scope>
    <source>
        <strain evidence="2">CCC161011</strain>
    </source>
</reference>
<feature type="compositionally biased region" description="Polar residues" evidence="1">
    <location>
        <begin position="487"/>
        <end position="506"/>
    </location>
</feature>
<proteinExistence type="predicted"/>
<evidence type="ECO:0000313" key="2">
    <source>
        <dbReference type="EMBL" id="KAF7369577.1"/>
    </source>
</evidence>
<sequence>MEVDDVDEMRTYDIACEYTAHLEERFAKNFPDMLDKVKQMRWGVPALHVQGHQDSCMYLFGTSYISCIGHCHGETAEQYWPEANQLGPHVRQMNNGHRQDTMIDHHNDWSYKKLANLGETLAAELALGKRKFLEKLNHFRGLTAAAGDLVDKWKVADRTARKMGKDVSSVYKNNTSKVPSQVAIYQHMLAQDEQFEGSMEDQRKLIRALDEAREQGLQSLGSEIVKRREKLNARLVPWRRERREIMPKIGDRVGWQSATSPPCPVENEKLFIPSDLTAAERRELGLTSLGVEEARWREGQAFDALRGVRTVVKAIRVLRDHKEKNERQQKQNSRAGDHISDAVRRRDFRMATYDAARQAMISLELLSEGPDSAFPPLSFDDTFMKSVVKKRQLGDSRFTDGRLFTVGSGATQSSIQPTGVSPAHETGAPSTDAGPSTQMSKPLEAQLDESISHPKALKKQPKKRKNRKRGGYGETLEEWPIVFSGSAPKQRSNVGKNTWKCASQSF</sequence>
<feature type="region of interest" description="Disordered" evidence="1">
    <location>
        <begin position="408"/>
        <end position="506"/>
    </location>
</feature>
<keyword evidence="3" id="KW-1185">Reference proteome</keyword>
<feature type="compositionally biased region" description="Basic residues" evidence="1">
    <location>
        <begin position="455"/>
        <end position="470"/>
    </location>
</feature>
<dbReference type="Proteomes" id="UP000620124">
    <property type="component" value="Unassembled WGS sequence"/>
</dbReference>
<dbReference type="OrthoDB" id="3031107at2759"/>
<dbReference type="Pfam" id="PF18758">
    <property type="entry name" value="KDZ"/>
    <property type="match status" value="1"/>
</dbReference>
<feature type="compositionally biased region" description="Polar residues" evidence="1">
    <location>
        <begin position="408"/>
        <end position="419"/>
    </location>
</feature>
<feature type="region of interest" description="Disordered" evidence="1">
    <location>
        <begin position="322"/>
        <end position="341"/>
    </location>
</feature>
<accession>A0A8H6Z2P8</accession>
<dbReference type="AlphaFoldDB" id="A0A8H6Z2P8"/>
<evidence type="ECO:0000313" key="3">
    <source>
        <dbReference type="Proteomes" id="UP000620124"/>
    </source>
</evidence>
<name>A0A8H6Z2P8_9AGAR</name>
<protein>
    <submittedName>
        <fullName evidence="2">CxC2 domain-containing protein</fullName>
    </submittedName>
</protein>
<dbReference type="InterPro" id="IPR040521">
    <property type="entry name" value="KDZ"/>
</dbReference>
<dbReference type="EMBL" id="JACAZI010000002">
    <property type="protein sequence ID" value="KAF7369577.1"/>
    <property type="molecule type" value="Genomic_DNA"/>
</dbReference>
<organism evidence="2 3">
    <name type="scientific">Mycena venus</name>
    <dbReference type="NCBI Taxonomy" id="2733690"/>
    <lineage>
        <taxon>Eukaryota</taxon>
        <taxon>Fungi</taxon>
        <taxon>Dikarya</taxon>
        <taxon>Basidiomycota</taxon>
        <taxon>Agaricomycotina</taxon>
        <taxon>Agaricomycetes</taxon>
        <taxon>Agaricomycetidae</taxon>
        <taxon>Agaricales</taxon>
        <taxon>Marasmiineae</taxon>
        <taxon>Mycenaceae</taxon>
        <taxon>Mycena</taxon>
    </lineage>
</organism>
<gene>
    <name evidence="2" type="ORF">MVEN_00288200</name>
</gene>